<dbReference type="Gene3D" id="1.10.12.10">
    <property type="entry name" value="Lyase 2-enoyl-coa Hydratase, Chain A, domain 2"/>
    <property type="match status" value="1"/>
</dbReference>
<keyword evidence="6" id="KW-1185">Reference proteome</keyword>
<comment type="caution">
    <text evidence="5">The sequence shown here is derived from an EMBL/GenBank/DDBJ whole genome shotgun (WGS) entry which is preliminary data.</text>
</comment>
<evidence type="ECO:0000256" key="3">
    <source>
        <dbReference type="ARBA" id="ARBA00023239"/>
    </source>
</evidence>
<evidence type="ECO:0000256" key="1">
    <source>
        <dbReference type="ARBA" id="ARBA00005254"/>
    </source>
</evidence>
<proteinExistence type="inferred from homology"/>
<dbReference type="CDD" id="cd06558">
    <property type="entry name" value="crotonase-like"/>
    <property type="match status" value="1"/>
</dbReference>
<gene>
    <name evidence="5" type="ORF">GCM10010468_19080</name>
</gene>
<keyword evidence="2" id="KW-0443">Lipid metabolism</keyword>
<dbReference type="InterPro" id="IPR029045">
    <property type="entry name" value="ClpP/crotonase-like_dom_sf"/>
</dbReference>
<evidence type="ECO:0000256" key="4">
    <source>
        <dbReference type="RuleBase" id="RU003707"/>
    </source>
</evidence>
<name>A0ABP6Q4P5_9ACTN</name>
<reference evidence="6" key="1">
    <citation type="journal article" date="2019" name="Int. J. Syst. Evol. Microbiol.">
        <title>The Global Catalogue of Microorganisms (GCM) 10K type strain sequencing project: providing services to taxonomists for standard genome sequencing and annotation.</title>
        <authorList>
            <consortium name="The Broad Institute Genomics Platform"/>
            <consortium name="The Broad Institute Genome Sequencing Center for Infectious Disease"/>
            <person name="Wu L."/>
            <person name="Ma J."/>
        </authorList>
    </citation>
    <scope>NUCLEOTIDE SEQUENCE [LARGE SCALE GENOMIC DNA]</scope>
    <source>
        <strain evidence="6">JCM 9377</strain>
    </source>
</reference>
<dbReference type="InterPro" id="IPR018376">
    <property type="entry name" value="Enoyl-CoA_hyd/isom_CS"/>
</dbReference>
<comment type="similarity">
    <text evidence="1 4">Belongs to the enoyl-CoA hydratase/isomerase family.</text>
</comment>
<protein>
    <submittedName>
        <fullName evidence="5">Crotonase/enoyl-CoA hydratase family protein</fullName>
    </submittedName>
</protein>
<dbReference type="PANTHER" id="PTHR11941">
    <property type="entry name" value="ENOYL-COA HYDRATASE-RELATED"/>
    <property type="match status" value="1"/>
</dbReference>
<dbReference type="EMBL" id="BAAAUV010000004">
    <property type="protein sequence ID" value="GAA3204527.1"/>
    <property type="molecule type" value="Genomic_DNA"/>
</dbReference>
<dbReference type="PANTHER" id="PTHR11941:SF169">
    <property type="entry name" value="(7AS)-7A-METHYL-1,5-DIOXO-2,3,5,6,7,7A-HEXAHYDRO-1H-INDENE-CARBOXYL-COA HYDROLASE"/>
    <property type="match status" value="1"/>
</dbReference>
<dbReference type="PROSITE" id="PS00166">
    <property type="entry name" value="ENOYL_COA_HYDRATASE"/>
    <property type="match status" value="1"/>
</dbReference>
<dbReference type="InterPro" id="IPR014748">
    <property type="entry name" value="Enoyl-CoA_hydra_C"/>
</dbReference>
<dbReference type="Gene3D" id="3.90.226.10">
    <property type="entry name" value="2-enoyl-CoA Hydratase, Chain A, domain 1"/>
    <property type="match status" value="1"/>
</dbReference>
<organism evidence="5 6">
    <name type="scientific">Actinocorallia longicatena</name>
    <dbReference type="NCBI Taxonomy" id="111803"/>
    <lineage>
        <taxon>Bacteria</taxon>
        <taxon>Bacillati</taxon>
        <taxon>Actinomycetota</taxon>
        <taxon>Actinomycetes</taxon>
        <taxon>Streptosporangiales</taxon>
        <taxon>Thermomonosporaceae</taxon>
        <taxon>Actinocorallia</taxon>
    </lineage>
</organism>
<sequence length="241" mass="25127">MSESVRTERKGAVQVVTLDRPHVRNAYDAATMEELSAVLKAADADPEVRAIVLTGAGTVFCAGLDLKAFAKGDSVTGLVWFFHKGVSTPVIAALNGSALAGGFELMMACDLVVAADHAMLGMTEVQRGLFAGGGGTVLPARVPMAVALELGLTGDPVTAARAYEIGLVNRVLPADQVLPEALALAERIAANGPLGVAMTKKLMRQSRWPDRAEAASVFGSADAREGARAFAERRPPTWTGT</sequence>
<evidence type="ECO:0000256" key="2">
    <source>
        <dbReference type="ARBA" id="ARBA00023098"/>
    </source>
</evidence>
<keyword evidence="3" id="KW-0456">Lyase</keyword>
<evidence type="ECO:0000313" key="5">
    <source>
        <dbReference type="EMBL" id="GAA3204527.1"/>
    </source>
</evidence>
<dbReference type="InterPro" id="IPR001753">
    <property type="entry name" value="Enoyl-CoA_hydra/iso"/>
</dbReference>
<dbReference type="Proteomes" id="UP001501237">
    <property type="component" value="Unassembled WGS sequence"/>
</dbReference>
<accession>A0ABP6Q4P5</accession>
<evidence type="ECO:0000313" key="6">
    <source>
        <dbReference type="Proteomes" id="UP001501237"/>
    </source>
</evidence>
<dbReference type="RefSeq" id="WP_344824898.1">
    <property type="nucleotide sequence ID" value="NZ_BAAAUV010000004.1"/>
</dbReference>
<dbReference type="SUPFAM" id="SSF52096">
    <property type="entry name" value="ClpP/crotonase"/>
    <property type="match status" value="1"/>
</dbReference>
<dbReference type="Pfam" id="PF00378">
    <property type="entry name" value="ECH_1"/>
    <property type="match status" value="1"/>
</dbReference>